<dbReference type="GO" id="GO:0016757">
    <property type="term" value="F:glycosyltransferase activity"/>
    <property type="evidence" value="ECO:0007669"/>
    <property type="project" value="InterPro"/>
</dbReference>
<dbReference type="InterPro" id="IPR001296">
    <property type="entry name" value="Glyco_trans_1"/>
</dbReference>
<dbReference type="Proteomes" id="UP000275394">
    <property type="component" value="Unassembled WGS sequence"/>
</dbReference>
<evidence type="ECO:0000259" key="2">
    <source>
        <dbReference type="Pfam" id="PF13439"/>
    </source>
</evidence>
<dbReference type="Gene3D" id="3.40.50.2000">
    <property type="entry name" value="Glycogen Phosphorylase B"/>
    <property type="match status" value="2"/>
</dbReference>
<feature type="domain" description="Glycosyltransferase subfamily 4-like N-terminal" evidence="2">
    <location>
        <begin position="26"/>
        <end position="213"/>
    </location>
</feature>
<dbReference type="EMBL" id="RKHR01000004">
    <property type="protein sequence ID" value="ROS01505.1"/>
    <property type="molecule type" value="Genomic_DNA"/>
</dbReference>
<proteinExistence type="predicted"/>
<dbReference type="Pfam" id="PF00534">
    <property type="entry name" value="Glycos_transf_1"/>
    <property type="match status" value="1"/>
</dbReference>
<dbReference type="Pfam" id="PF13439">
    <property type="entry name" value="Glyco_transf_4"/>
    <property type="match status" value="1"/>
</dbReference>
<dbReference type="RefSeq" id="WP_123712290.1">
    <property type="nucleotide sequence ID" value="NZ_RKHR01000004.1"/>
</dbReference>
<dbReference type="AlphaFoldDB" id="A0A3N2DQC4"/>
<dbReference type="PANTHER" id="PTHR45947:SF3">
    <property type="entry name" value="SULFOQUINOVOSYL TRANSFERASE SQD2"/>
    <property type="match status" value="1"/>
</dbReference>
<dbReference type="SUPFAM" id="SSF53756">
    <property type="entry name" value="UDP-Glycosyltransferase/glycogen phosphorylase"/>
    <property type="match status" value="1"/>
</dbReference>
<evidence type="ECO:0000259" key="1">
    <source>
        <dbReference type="Pfam" id="PF00534"/>
    </source>
</evidence>
<feature type="domain" description="Glycosyl transferase family 1" evidence="1">
    <location>
        <begin position="226"/>
        <end position="393"/>
    </location>
</feature>
<dbReference type="InterPro" id="IPR028098">
    <property type="entry name" value="Glyco_trans_4-like_N"/>
</dbReference>
<dbReference type="PANTHER" id="PTHR45947">
    <property type="entry name" value="SULFOQUINOVOSYL TRANSFERASE SQD2"/>
    <property type="match status" value="1"/>
</dbReference>
<name>A0A3N2DQC4_9GAMM</name>
<accession>A0A3N2DQC4</accession>
<dbReference type="OrthoDB" id="9795746at2"/>
<dbReference type="CDD" id="cd03801">
    <property type="entry name" value="GT4_PimA-like"/>
    <property type="match status" value="1"/>
</dbReference>
<evidence type="ECO:0000313" key="4">
    <source>
        <dbReference type="Proteomes" id="UP000275394"/>
    </source>
</evidence>
<keyword evidence="3" id="KW-0808">Transferase</keyword>
<dbReference type="InterPro" id="IPR050194">
    <property type="entry name" value="Glycosyltransferase_grp1"/>
</dbReference>
<keyword evidence="4" id="KW-1185">Reference proteome</keyword>
<protein>
    <submittedName>
        <fullName evidence="3">Glycosyltransferase involved in cell wall biosynthesis</fullName>
    </submittedName>
</protein>
<gene>
    <name evidence="3" type="ORF">EDC56_1947</name>
</gene>
<comment type="caution">
    <text evidence="3">The sequence shown here is derived from an EMBL/GenBank/DDBJ whole genome shotgun (WGS) entry which is preliminary data.</text>
</comment>
<evidence type="ECO:0000313" key="3">
    <source>
        <dbReference type="EMBL" id="ROS01505.1"/>
    </source>
</evidence>
<reference evidence="3 4" key="1">
    <citation type="submission" date="2018-11" db="EMBL/GenBank/DDBJ databases">
        <title>Genomic Encyclopedia of Type Strains, Phase IV (KMG-IV): sequencing the most valuable type-strain genomes for metagenomic binning, comparative biology and taxonomic classification.</title>
        <authorList>
            <person name="Goeker M."/>
        </authorList>
    </citation>
    <scope>NUCLEOTIDE SEQUENCE [LARGE SCALE GENOMIC DNA]</scope>
    <source>
        <strain evidence="3 4">DSM 100316</strain>
    </source>
</reference>
<sequence length="429" mass="48674">MADVLRRKATAKTVIHVIRRFVFAKWGGTESVVWHSIERLKKHQIPSQIVATAALDKAGKEVIDGCEIYRYPYFYPHLGLRAADRLNLDYKGGNPYSLSMAQHLRKADCRLIHCHSMQRVAAICRIIAKRKGIPYIISLHGGYFLVPQSEVTQMCRPLKFTFNIGRLLDAYTRPENILDDASGIICVGDDEHQLACKHYPSKPILRLPNGVDIAAFKHGDGNHFRELYGIPKEQHLLMSISRIDPQKNQLLVLQLLLKQRQEGACKVHAAIIGPVTSDEYYTELKDFCRQHQLIEQVTFIEGIAPNSQELVDAYHAADTFILASIHEPFGIVALEAWASSTPIIATRVGGLGLLINDNVDGLLFESGNLEQLSTLFDRLRNDQALHDRLCKQALERVSSEFSWDHMVEKLIAFYDQVEEFYYADKQKKP</sequence>
<organism evidence="3 4">
    <name type="scientific">Sinobacterium caligoides</name>
    <dbReference type="NCBI Taxonomy" id="933926"/>
    <lineage>
        <taxon>Bacteria</taxon>
        <taxon>Pseudomonadati</taxon>
        <taxon>Pseudomonadota</taxon>
        <taxon>Gammaproteobacteria</taxon>
        <taxon>Cellvibrionales</taxon>
        <taxon>Spongiibacteraceae</taxon>
        <taxon>Sinobacterium</taxon>
    </lineage>
</organism>